<dbReference type="PANTHER" id="PTHR46817">
    <property type="entry name" value="PHOSPHOINOSITIDE PHOSPHATASE SAC9-RELATED"/>
    <property type="match status" value="1"/>
</dbReference>
<dbReference type="InterPro" id="IPR057555">
    <property type="entry name" value="SAC9_GBDL_1st"/>
</dbReference>
<dbReference type="OrthoDB" id="10572309at2759"/>
<evidence type="ECO:0000313" key="3">
    <source>
        <dbReference type="Proteomes" id="UP000655225"/>
    </source>
</evidence>
<evidence type="ECO:0000259" key="1">
    <source>
        <dbReference type="Pfam" id="PF24790"/>
    </source>
</evidence>
<protein>
    <recommendedName>
        <fullName evidence="1">SAC9 first GBDL domain-containing protein</fullName>
    </recommendedName>
</protein>
<reference evidence="2 3" key="1">
    <citation type="submission" date="2020-04" db="EMBL/GenBank/DDBJ databases">
        <title>Plant Genome Project.</title>
        <authorList>
            <person name="Zhang R.-G."/>
        </authorList>
    </citation>
    <scope>NUCLEOTIDE SEQUENCE [LARGE SCALE GENOMIC DNA]</scope>
    <source>
        <strain evidence="2">YNK0</strain>
        <tissue evidence="2">Leaf</tissue>
    </source>
</reference>
<dbReference type="Pfam" id="PF24790">
    <property type="entry name" value="SAC9_GBDL_1st"/>
    <property type="match status" value="1"/>
</dbReference>
<dbReference type="EMBL" id="JABCRI010000017">
    <property type="protein sequence ID" value="KAF8390975.1"/>
    <property type="molecule type" value="Genomic_DNA"/>
</dbReference>
<name>A0A834YPX8_TETSI</name>
<accession>A0A834YPX8</accession>
<dbReference type="Proteomes" id="UP000655225">
    <property type="component" value="Unassembled WGS sequence"/>
</dbReference>
<evidence type="ECO:0000313" key="2">
    <source>
        <dbReference type="EMBL" id="KAF8390975.1"/>
    </source>
</evidence>
<sequence length="394" mass="43166">MRFSSFCSLPMEGSQSDLPVDWNSPGAGTSLEESMLQLGLGSRESYLERPDCSYCMRTGLCGSDQKLKIGVVLSGLWRTQCHFWNFLNAQREAHCMDSRVVLLGSVELTSEFIYPYRNQVCPQAADVVELFIYLGEPCHVCQLLLTISHGADDSTFPGTVDVRTGHNLDGLKLVLEFTLLQESPVSLEDMAVTGAGARCHAQDTSSLPLLYDFDELEGEFDFLTRVVALTFYPVVSGRTPITLGEIEVLGVSLPWSDIFTKRGPGARFCDHVNKSQKEANPFLSGLDTNPFVGASLSNENMLLSGQPNAPASLWVDLLTGDNMLSDSIAQPVRENVGSWGGDLLDFLDDAVVEYRAPEEDSKFSSSSQDGRPTGNGVQHYINFVKALTGPYMLC</sequence>
<feature type="domain" description="SAC9 first GBDL" evidence="1">
    <location>
        <begin position="120"/>
        <end position="255"/>
    </location>
</feature>
<dbReference type="PANTHER" id="PTHR46817:SF1">
    <property type="entry name" value="SAC DOMAIN-CONTAINING PROTEIN"/>
    <property type="match status" value="1"/>
</dbReference>
<comment type="caution">
    <text evidence="2">The sequence shown here is derived from an EMBL/GenBank/DDBJ whole genome shotgun (WGS) entry which is preliminary data.</text>
</comment>
<organism evidence="2 3">
    <name type="scientific">Tetracentron sinense</name>
    <name type="common">Spur-leaf</name>
    <dbReference type="NCBI Taxonomy" id="13715"/>
    <lineage>
        <taxon>Eukaryota</taxon>
        <taxon>Viridiplantae</taxon>
        <taxon>Streptophyta</taxon>
        <taxon>Embryophyta</taxon>
        <taxon>Tracheophyta</taxon>
        <taxon>Spermatophyta</taxon>
        <taxon>Magnoliopsida</taxon>
        <taxon>Trochodendrales</taxon>
        <taxon>Trochodendraceae</taxon>
        <taxon>Tetracentron</taxon>
    </lineage>
</organism>
<proteinExistence type="predicted"/>
<keyword evidence="3" id="KW-1185">Reference proteome</keyword>
<gene>
    <name evidence="2" type="ORF">HHK36_023275</name>
</gene>
<dbReference type="AlphaFoldDB" id="A0A834YPX8"/>